<accession>A0ABS8VG03</accession>
<dbReference type="EMBL" id="JACEIK010004419">
    <property type="protein sequence ID" value="MCD9645402.1"/>
    <property type="molecule type" value="Genomic_DNA"/>
</dbReference>
<dbReference type="PANTHER" id="PTHR46694:SF1">
    <property type="entry name" value="AT-RICH INTERACTIVE DOMAIN-CONTAINING PROTEIN 4"/>
    <property type="match status" value="1"/>
</dbReference>
<organism evidence="1 2">
    <name type="scientific">Datura stramonium</name>
    <name type="common">Jimsonweed</name>
    <name type="synonym">Common thornapple</name>
    <dbReference type="NCBI Taxonomy" id="4076"/>
    <lineage>
        <taxon>Eukaryota</taxon>
        <taxon>Viridiplantae</taxon>
        <taxon>Streptophyta</taxon>
        <taxon>Embryophyta</taxon>
        <taxon>Tracheophyta</taxon>
        <taxon>Spermatophyta</taxon>
        <taxon>Magnoliopsida</taxon>
        <taxon>eudicotyledons</taxon>
        <taxon>Gunneridae</taxon>
        <taxon>Pentapetalae</taxon>
        <taxon>asterids</taxon>
        <taxon>lamiids</taxon>
        <taxon>Solanales</taxon>
        <taxon>Solanaceae</taxon>
        <taxon>Solanoideae</taxon>
        <taxon>Datureae</taxon>
        <taxon>Datura</taxon>
    </lineage>
</organism>
<dbReference type="PANTHER" id="PTHR46694">
    <property type="entry name" value="AT-RICH INTERACTIVE DOMAIN-CONTAINING PROTEIN 4"/>
    <property type="match status" value="1"/>
</dbReference>
<comment type="caution">
    <text evidence="1">The sequence shown here is derived from an EMBL/GenBank/DDBJ whole genome shotgun (WGS) entry which is preliminary data.</text>
</comment>
<dbReference type="InterPro" id="IPR042293">
    <property type="entry name" value="ARID4"/>
</dbReference>
<gene>
    <name evidence="1" type="ORF">HAX54_034280</name>
</gene>
<protein>
    <submittedName>
        <fullName evidence="1">Uncharacterized protein</fullName>
    </submittedName>
</protein>
<keyword evidence="2" id="KW-1185">Reference proteome</keyword>
<sequence length="170" mass="18828">MVMFHSQGASRQSCSLLAVLCGRTADYDQKKDVPDGVSRYCFPRLYHQAFGGLFGALNGETLAEALHAKGIPYVMYWKSVFSCYAASHFRHAFLCVAQSSTCHVWDAFQLAHASFRLYCVQNNLVLPEMSQKAGGDLGPHLLGDPPKPMSLHLEAGLKMMKKAILMLFLP</sequence>
<evidence type="ECO:0000313" key="1">
    <source>
        <dbReference type="EMBL" id="MCD9645402.1"/>
    </source>
</evidence>
<reference evidence="1 2" key="1">
    <citation type="journal article" date="2021" name="BMC Genomics">
        <title>Datura genome reveals duplications of psychoactive alkaloid biosynthetic genes and high mutation rate following tissue culture.</title>
        <authorList>
            <person name="Rajewski A."/>
            <person name="Carter-House D."/>
            <person name="Stajich J."/>
            <person name="Litt A."/>
        </authorList>
    </citation>
    <scope>NUCLEOTIDE SEQUENCE [LARGE SCALE GENOMIC DNA]</scope>
    <source>
        <strain evidence="1">AR-01</strain>
    </source>
</reference>
<name>A0ABS8VG03_DATST</name>
<proteinExistence type="predicted"/>
<dbReference type="Proteomes" id="UP000823775">
    <property type="component" value="Unassembled WGS sequence"/>
</dbReference>
<evidence type="ECO:0000313" key="2">
    <source>
        <dbReference type="Proteomes" id="UP000823775"/>
    </source>
</evidence>